<dbReference type="Pfam" id="PF19300">
    <property type="entry name" value="BPD_transp_1_N"/>
    <property type="match status" value="1"/>
</dbReference>
<dbReference type="Proteomes" id="UP000249590">
    <property type="component" value="Unassembled WGS sequence"/>
</dbReference>
<reference evidence="9 10" key="1">
    <citation type="submission" date="2018-05" db="EMBL/GenBank/DDBJ databases">
        <title>Acuticoccus sediminis sp. nov., isolated from deep-sea sediment of Indian Ocean.</title>
        <authorList>
            <person name="Liu X."/>
            <person name="Lai Q."/>
            <person name="Du Y."/>
            <person name="Sun F."/>
            <person name="Zhang X."/>
            <person name="Wang S."/>
            <person name="Shao Z."/>
        </authorList>
    </citation>
    <scope>NUCLEOTIDE SEQUENCE [LARGE SCALE GENOMIC DNA]</scope>
    <source>
        <strain evidence="9 10">PTG4-2</strain>
    </source>
</reference>
<dbReference type="SUPFAM" id="SSF161098">
    <property type="entry name" value="MetI-like"/>
    <property type="match status" value="1"/>
</dbReference>
<evidence type="ECO:0000313" key="10">
    <source>
        <dbReference type="Proteomes" id="UP000249590"/>
    </source>
</evidence>
<dbReference type="OrthoDB" id="9807402at2"/>
<evidence type="ECO:0000259" key="8">
    <source>
        <dbReference type="PROSITE" id="PS50928"/>
    </source>
</evidence>
<evidence type="ECO:0000256" key="4">
    <source>
        <dbReference type="ARBA" id="ARBA00022692"/>
    </source>
</evidence>
<feature type="transmembrane region" description="Helical" evidence="7">
    <location>
        <begin position="264"/>
        <end position="282"/>
    </location>
</feature>
<evidence type="ECO:0000256" key="6">
    <source>
        <dbReference type="ARBA" id="ARBA00023136"/>
    </source>
</evidence>
<comment type="similarity">
    <text evidence="7">Belongs to the binding-protein-dependent transport system permease family.</text>
</comment>
<dbReference type="Pfam" id="PF00528">
    <property type="entry name" value="BPD_transp_1"/>
    <property type="match status" value="1"/>
</dbReference>
<feature type="transmembrane region" description="Helical" evidence="7">
    <location>
        <begin position="134"/>
        <end position="155"/>
    </location>
</feature>
<dbReference type="InterPro" id="IPR035906">
    <property type="entry name" value="MetI-like_sf"/>
</dbReference>
<keyword evidence="10" id="KW-1185">Reference proteome</keyword>
<feature type="transmembrane region" description="Helical" evidence="7">
    <location>
        <begin position="302"/>
        <end position="321"/>
    </location>
</feature>
<dbReference type="PANTHER" id="PTHR43163">
    <property type="entry name" value="DIPEPTIDE TRANSPORT SYSTEM PERMEASE PROTEIN DPPB-RELATED"/>
    <property type="match status" value="1"/>
</dbReference>
<proteinExistence type="inferred from homology"/>
<evidence type="ECO:0000256" key="3">
    <source>
        <dbReference type="ARBA" id="ARBA00022475"/>
    </source>
</evidence>
<comment type="caution">
    <text evidence="9">The sequence shown here is derived from an EMBL/GenBank/DDBJ whole genome shotgun (WGS) entry which is preliminary data.</text>
</comment>
<dbReference type="CDD" id="cd06261">
    <property type="entry name" value="TM_PBP2"/>
    <property type="match status" value="1"/>
</dbReference>
<dbReference type="AlphaFoldDB" id="A0A8B2NV31"/>
<protein>
    <submittedName>
        <fullName evidence="9">ABC transporter permease</fullName>
    </submittedName>
</protein>
<evidence type="ECO:0000256" key="2">
    <source>
        <dbReference type="ARBA" id="ARBA00022448"/>
    </source>
</evidence>
<evidence type="ECO:0000256" key="7">
    <source>
        <dbReference type="RuleBase" id="RU363032"/>
    </source>
</evidence>
<dbReference type="InterPro" id="IPR045621">
    <property type="entry name" value="BPD_transp_1_N"/>
</dbReference>
<keyword evidence="6 7" id="KW-0472">Membrane</keyword>
<sequence>MFRFVLRRILLMVPVLFGLLLLTFVMLQMVPGDPAATLAGENATPEQIAEIRQKFGFDDPIVVQFGRYLGQIAQGDFGVSAYSRRPVGDDIVLRLPATLELTLVALGIAAVGGILVGTLAAVWHNSPFDHGVRILSVAGLAVASFWFAIMLQMLFAMELDWLPLRGRLPTGLAAPPDVTGLYLVDSLVAGQFGTFWQALQHLILPAFTLSLGGLATIARFTRSSIIETMQRDFVTYEEAVGYPKRRIILPYVLRNSLVSPVTQIGLLFGQLIAGAVVVESIFDWPGLGSYLVEAIFTSDYKAILAVTLVVGVIYAAVNIVVDLIHGIIDPRVADQM</sequence>
<accession>A0A8B2NV31</accession>
<keyword evidence="3" id="KW-1003">Cell membrane</keyword>
<dbReference type="PROSITE" id="PS50928">
    <property type="entry name" value="ABC_TM1"/>
    <property type="match status" value="1"/>
</dbReference>
<dbReference type="RefSeq" id="WP_111348787.1">
    <property type="nucleotide sequence ID" value="NZ_JAIWKD010000007.1"/>
</dbReference>
<evidence type="ECO:0000256" key="5">
    <source>
        <dbReference type="ARBA" id="ARBA00022989"/>
    </source>
</evidence>
<comment type="subcellular location">
    <subcellularLocation>
        <location evidence="1 7">Cell membrane</location>
        <topology evidence="1 7">Multi-pass membrane protein</topology>
    </subcellularLocation>
</comment>
<organism evidence="9 10">
    <name type="scientific">Acuticoccus sediminis</name>
    <dbReference type="NCBI Taxonomy" id="2184697"/>
    <lineage>
        <taxon>Bacteria</taxon>
        <taxon>Pseudomonadati</taxon>
        <taxon>Pseudomonadota</taxon>
        <taxon>Alphaproteobacteria</taxon>
        <taxon>Hyphomicrobiales</taxon>
        <taxon>Amorphaceae</taxon>
        <taxon>Acuticoccus</taxon>
    </lineage>
</organism>
<feature type="transmembrane region" description="Helical" evidence="7">
    <location>
        <begin position="202"/>
        <end position="221"/>
    </location>
</feature>
<keyword evidence="2 7" id="KW-0813">Transport</keyword>
<dbReference type="PANTHER" id="PTHR43163:SF6">
    <property type="entry name" value="DIPEPTIDE TRANSPORT SYSTEM PERMEASE PROTEIN DPPB-RELATED"/>
    <property type="match status" value="1"/>
</dbReference>
<dbReference type="InterPro" id="IPR000515">
    <property type="entry name" value="MetI-like"/>
</dbReference>
<dbReference type="EMBL" id="QHHQ01000004">
    <property type="protein sequence ID" value="RAI00160.1"/>
    <property type="molecule type" value="Genomic_DNA"/>
</dbReference>
<feature type="transmembrane region" description="Helical" evidence="7">
    <location>
        <begin position="101"/>
        <end position="122"/>
    </location>
</feature>
<evidence type="ECO:0000256" key="1">
    <source>
        <dbReference type="ARBA" id="ARBA00004651"/>
    </source>
</evidence>
<keyword evidence="5 7" id="KW-1133">Transmembrane helix</keyword>
<gene>
    <name evidence="9" type="ORF">DLJ53_20845</name>
</gene>
<evidence type="ECO:0000313" key="9">
    <source>
        <dbReference type="EMBL" id="RAI00160.1"/>
    </source>
</evidence>
<keyword evidence="4 7" id="KW-0812">Transmembrane</keyword>
<dbReference type="GO" id="GO:0005886">
    <property type="term" value="C:plasma membrane"/>
    <property type="evidence" value="ECO:0007669"/>
    <property type="project" value="UniProtKB-SubCell"/>
</dbReference>
<name>A0A8B2NV31_9HYPH</name>
<feature type="domain" description="ABC transmembrane type-1" evidence="8">
    <location>
        <begin position="95"/>
        <end position="321"/>
    </location>
</feature>
<dbReference type="Gene3D" id="1.10.3720.10">
    <property type="entry name" value="MetI-like"/>
    <property type="match status" value="1"/>
</dbReference>
<dbReference type="GO" id="GO:0055085">
    <property type="term" value="P:transmembrane transport"/>
    <property type="evidence" value="ECO:0007669"/>
    <property type="project" value="InterPro"/>
</dbReference>